<dbReference type="PANTHER" id="PTHR43201">
    <property type="entry name" value="ACYL-COA SYNTHETASE"/>
    <property type="match status" value="1"/>
</dbReference>
<evidence type="ECO:0000259" key="8">
    <source>
        <dbReference type="Pfam" id="PF00501"/>
    </source>
</evidence>
<evidence type="ECO:0000256" key="4">
    <source>
        <dbReference type="ARBA" id="ARBA00039009"/>
    </source>
</evidence>
<accession>A0A3S3NRQ4</accession>
<evidence type="ECO:0000256" key="6">
    <source>
        <dbReference type="ARBA" id="ARBA00047319"/>
    </source>
</evidence>
<gene>
    <name evidence="9" type="ORF">B4U79_08902</name>
</gene>
<dbReference type="Gene3D" id="3.40.50.12780">
    <property type="entry name" value="N-terminal domain of ligase-like"/>
    <property type="match status" value="1"/>
</dbReference>
<dbReference type="EC" id="6.2.1.2" evidence="4"/>
<sequence length="450" mass="50765">ANSLAFIIDHQNVKATFNQFSDHVNRLAYSLKNNLNLKNGDKIAIWSGNCYEWLVIQHAAFRAGLVVSSLSPLYKQHELSYALKKVKVEALFLPGSESKQSFINDFHGIFQKAELDEIRKILKHLIFIDGNNTAPNFQGFEVHFLDKLLENGRNRSEDSKISVSPDDPAALFFTSGTTGKSKAALISHYHMSNSVNFFLAKNIRLEGPVSVPLPLFHAYAGVGSIYPLRHCRTIVFNNYWFDIKSTLDSIIKNNCAELWAVPTMVFNLCEYIEATNNKVDSLQRILMGGAPVYESLIKKVKRIIPNIKEIAVAYGSTEFGIENSEENVLKTVGQVTDHVSLKIVDPITKKIVKVGEQGEIWVKGYSRMLGYYEDEEKTREVIDQSGWYNMGDLGVLDENGYLKIVGRTKEMIIRGGINLFPKEIEDVIITHPDVAEAYVKKNSNFKNNFS</sequence>
<feature type="non-terminal residue" evidence="9">
    <location>
        <position position="450"/>
    </location>
</feature>
<dbReference type="InterPro" id="IPR045851">
    <property type="entry name" value="AMP-bd_C_sf"/>
</dbReference>
<dbReference type="GO" id="GO:0031956">
    <property type="term" value="F:medium-chain fatty acid-CoA ligase activity"/>
    <property type="evidence" value="ECO:0007669"/>
    <property type="project" value="UniProtKB-EC"/>
</dbReference>
<comment type="catalytic activity">
    <reaction evidence="6">
        <text>octanoate + ATP + CoA = octanoyl-CoA + AMP + diphosphate</text>
        <dbReference type="Rhea" id="RHEA:33631"/>
        <dbReference type="ChEBI" id="CHEBI:25646"/>
        <dbReference type="ChEBI" id="CHEBI:30616"/>
        <dbReference type="ChEBI" id="CHEBI:33019"/>
        <dbReference type="ChEBI" id="CHEBI:57287"/>
        <dbReference type="ChEBI" id="CHEBI:57386"/>
        <dbReference type="ChEBI" id="CHEBI:456215"/>
    </reaction>
</comment>
<keyword evidence="2" id="KW-0436">Ligase</keyword>
<reference evidence="9 10" key="1">
    <citation type="journal article" date="2018" name="Gigascience">
        <title>Genomes of trombidid mites reveal novel predicted allergens and laterally-transferred genes associated with secondary metabolism.</title>
        <authorList>
            <person name="Dong X."/>
            <person name="Chaisiri K."/>
            <person name="Xia D."/>
            <person name="Armstrong S.D."/>
            <person name="Fang Y."/>
            <person name="Donnelly M.J."/>
            <person name="Kadowaki T."/>
            <person name="McGarry J.W."/>
            <person name="Darby A.C."/>
            <person name="Makepeace B.L."/>
        </authorList>
    </citation>
    <scope>NUCLEOTIDE SEQUENCE [LARGE SCALE GENOMIC DNA]</scope>
    <source>
        <strain evidence="9">UoL-WK</strain>
    </source>
</reference>
<dbReference type="Pfam" id="PF00501">
    <property type="entry name" value="AMP-binding"/>
    <property type="match status" value="1"/>
</dbReference>
<feature type="domain" description="AMP-dependent synthetase/ligase" evidence="8">
    <location>
        <begin position="8"/>
        <end position="372"/>
    </location>
</feature>
<organism evidence="9 10">
    <name type="scientific">Dinothrombium tinctorium</name>
    <dbReference type="NCBI Taxonomy" id="1965070"/>
    <lineage>
        <taxon>Eukaryota</taxon>
        <taxon>Metazoa</taxon>
        <taxon>Ecdysozoa</taxon>
        <taxon>Arthropoda</taxon>
        <taxon>Chelicerata</taxon>
        <taxon>Arachnida</taxon>
        <taxon>Acari</taxon>
        <taxon>Acariformes</taxon>
        <taxon>Trombidiformes</taxon>
        <taxon>Prostigmata</taxon>
        <taxon>Anystina</taxon>
        <taxon>Parasitengona</taxon>
        <taxon>Trombidioidea</taxon>
        <taxon>Trombidiidae</taxon>
        <taxon>Dinothrombium</taxon>
    </lineage>
</organism>
<dbReference type="EMBL" id="NCKU01005315">
    <property type="protein sequence ID" value="RWS04718.1"/>
    <property type="molecule type" value="Genomic_DNA"/>
</dbReference>
<dbReference type="InterPro" id="IPR000873">
    <property type="entry name" value="AMP-dep_synth/lig_dom"/>
</dbReference>
<dbReference type="AlphaFoldDB" id="A0A3S3NRQ4"/>
<evidence type="ECO:0000256" key="1">
    <source>
        <dbReference type="ARBA" id="ARBA00006432"/>
    </source>
</evidence>
<evidence type="ECO:0000256" key="3">
    <source>
        <dbReference type="ARBA" id="ARBA00037247"/>
    </source>
</evidence>
<dbReference type="Proteomes" id="UP000285301">
    <property type="component" value="Unassembled WGS sequence"/>
</dbReference>
<comment type="caution">
    <text evidence="9">The sequence shown here is derived from an EMBL/GenBank/DDBJ whole genome shotgun (WGS) entry which is preliminary data.</text>
</comment>
<protein>
    <recommendedName>
        <fullName evidence="5">Medium-chain acyl-CoA ligase ACSF2, mitochondrial</fullName>
        <ecNumber evidence="4">6.2.1.2</ecNumber>
    </recommendedName>
</protein>
<dbReference type="OrthoDB" id="10253115at2759"/>
<dbReference type="InterPro" id="IPR042099">
    <property type="entry name" value="ANL_N_sf"/>
</dbReference>
<proteinExistence type="inferred from homology"/>
<evidence type="ECO:0000256" key="7">
    <source>
        <dbReference type="ARBA" id="ARBA00048277"/>
    </source>
</evidence>
<comment type="similarity">
    <text evidence="1">Belongs to the ATP-dependent AMP-binding enzyme family.</text>
</comment>
<evidence type="ECO:0000256" key="5">
    <source>
        <dbReference type="ARBA" id="ARBA00039638"/>
    </source>
</evidence>
<dbReference type="PROSITE" id="PS00455">
    <property type="entry name" value="AMP_BINDING"/>
    <property type="match status" value="1"/>
</dbReference>
<evidence type="ECO:0000313" key="9">
    <source>
        <dbReference type="EMBL" id="RWS04718.1"/>
    </source>
</evidence>
<comment type="function">
    <text evidence="3">Acyl-CoA synthases catalyze the initial reaction in fatty acid metabolism, by forming a thioester with CoA. Has some preference toward medium-chain substrates. Plays a role in adipocyte differentiation.</text>
</comment>
<dbReference type="GO" id="GO:0006631">
    <property type="term" value="P:fatty acid metabolic process"/>
    <property type="evidence" value="ECO:0007669"/>
    <property type="project" value="TreeGrafter"/>
</dbReference>
<comment type="catalytic activity">
    <reaction evidence="7">
        <text>a medium-chain fatty acid + ATP + CoA = a medium-chain fatty acyl-CoA + AMP + diphosphate</text>
        <dbReference type="Rhea" id="RHEA:48340"/>
        <dbReference type="ChEBI" id="CHEBI:30616"/>
        <dbReference type="ChEBI" id="CHEBI:33019"/>
        <dbReference type="ChEBI" id="CHEBI:57287"/>
        <dbReference type="ChEBI" id="CHEBI:59558"/>
        <dbReference type="ChEBI" id="CHEBI:90546"/>
        <dbReference type="ChEBI" id="CHEBI:456215"/>
        <dbReference type="EC" id="6.2.1.2"/>
    </reaction>
</comment>
<dbReference type="STRING" id="1965070.A0A3S3NRQ4"/>
<evidence type="ECO:0000256" key="2">
    <source>
        <dbReference type="ARBA" id="ARBA00022598"/>
    </source>
</evidence>
<keyword evidence="10" id="KW-1185">Reference proteome</keyword>
<name>A0A3S3NRQ4_9ACAR</name>
<dbReference type="Gene3D" id="3.30.300.30">
    <property type="match status" value="1"/>
</dbReference>
<dbReference type="PANTHER" id="PTHR43201:SF5">
    <property type="entry name" value="MEDIUM-CHAIN ACYL-COA LIGASE ACSF2, MITOCHONDRIAL"/>
    <property type="match status" value="1"/>
</dbReference>
<dbReference type="InterPro" id="IPR020845">
    <property type="entry name" value="AMP-binding_CS"/>
</dbReference>
<evidence type="ECO:0000313" key="10">
    <source>
        <dbReference type="Proteomes" id="UP000285301"/>
    </source>
</evidence>
<dbReference type="SUPFAM" id="SSF56801">
    <property type="entry name" value="Acetyl-CoA synthetase-like"/>
    <property type="match status" value="1"/>
</dbReference>
<feature type="non-terminal residue" evidence="9">
    <location>
        <position position="1"/>
    </location>
</feature>